<name>A0A0A2T5F7_9GAMM</name>
<gene>
    <name evidence="7" type="ORF">EP47_02505</name>
</gene>
<keyword evidence="6" id="KW-1003">Cell membrane</keyword>
<dbReference type="EMBL" id="JNCF01000047">
    <property type="protein sequence ID" value="KGP62678.1"/>
    <property type="molecule type" value="Genomic_DNA"/>
</dbReference>
<feature type="transmembrane region" description="Helical" evidence="6">
    <location>
        <begin position="194"/>
        <end position="212"/>
    </location>
</feature>
<dbReference type="Proteomes" id="UP000054422">
    <property type="component" value="Unassembled WGS sequence"/>
</dbReference>
<dbReference type="STRING" id="1498499.EP47_02505"/>
<comment type="subcellular location">
    <subcellularLocation>
        <location evidence="6">Cell membrane</location>
        <topology evidence="6">Multi-pass membrane protein</topology>
    </subcellularLocation>
    <subcellularLocation>
        <location evidence="1">Membrane</location>
        <topology evidence="1">Multi-pass membrane protein</topology>
    </subcellularLocation>
</comment>
<comment type="caution">
    <text evidence="7">The sequence shown here is derived from an EMBL/GenBank/DDBJ whole genome shotgun (WGS) entry which is preliminary data.</text>
</comment>
<evidence type="ECO:0000256" key="2">
    <source>
        <dbReference type="ARBA" id="ARBA00009142"/>
    </source>
</evidence>
<feature type="transmembrane region" description="Helical" evidence="6">
    <location>
        <begin position="101"/>
        <end position="122"/>
    </location>
</feature>
<dbReference type="PANTHER" id="PTHR43701">
    <property type="entry name" value="MEMBRANE TRANSPORTER PROTEIN MJ0441-RELATED"/>
    <property type="match status" value="1"/>
</dbReference>
<feature type="transmembrane region" description="Helical" evidence="6">
    <location>
        <begin position="218"/>
        <end position="237"/>
    </location>
</feature>
<keyword evidence="3 6" id="KW-0812">Transmembrane</keyword>
<sequence length="266" mass="28215">MFMINEFLFYVLVGFAAQIVDGALGMAFGLISTAVLVGFGIPPAVASASVHTAEIATTGISGLSHAMFKNIDYRLFRRLVMPGIIGAIVGSYVLTEIPVPIAKLLVAIYLIAMGGIILYRALQGGNLFQVLKNFLSHRIHRRKLPSSEAKGLIPLGFAGGFFDATGGGGWGTIISSTLLAQGTTPHYTVGSVNLTEFLIAITVSITFFFTIGLSHWQIILGLVVGGAIAAPFAAYLVRKIQPRIILLLAGIVVIALAIETVIKLFL</sequence>
<feature type="transmembrane region" description="Helical" evidence="6">
    <location>
        <begin position="43"/>
        <end position="63"/>
    </location>
</feature>
<dbReference type="PANTHER" id="PTHR43701:SF12">
    <property type="entry name" value="MEMBRANE TRANSPORTER PROTEIN YTNM-RELATED"/>
    <property type="match status" value="1"/>
</dbReference>
<dbReference type="Pfam" id="PF01925">
    <property type="entry name" value="TauE"/>
    <property type="match status" value="1"/>
</dbReference>
<keyword evidence="5 6" id="KW-0472">Membrane</keyword>
<keyword evidence="8" id="KW-1185">Reference proteome</keyword>
<evidence type="ECO:0000256" key="6">
    <source>
        <dbReference type="RuleBase" id="RU363041"/>
    </source>
</evidence>
<reference evidence="7 8" key="1">
    <citation type="submission" date="2014-05" db="EMBL/GenBank/DDBJ databases">
        <authorList>
            <person name="Rizzardi K."/>
            <person name="Winiecka-Krusnell J."/>
            <person name="Ramliden M."/>
            <person name="Alm E."/>
            <person name="Andersson S."/>
            <person name="Byfors S."/>
        </authorList>
    </citation>
    <scope>NUCLEOTIDE SEQUENCE [LARGE SCALE GENOMIC DNA]</scope>
    <source>
        <strain evidence="7 8">LEGN</strain>
    </source>
</reference>
<accession>A0A0A2T5F7</accession>
<comment type="similarity">
    <text evidence="2 6">Belongs to the 4-toluene sulfonate uptake permease (TSUP) (TC 2.A.102) family.</text>
</comment>
<dbReference type="InterPro" id="IPR002781">
    <property type="entry name" value="TM_pro_TauE-like"/>
</dbReference>
<feature type="transmembrane region" description="Helical" evidence="6">
    <location>
        <begin position="75"/>
        <end position="95"/>
    </location>
</feature>
<evidence type="ECO:0000313" key="8">
    <source>
        <dbReference type="Proteomes" id="UP000054422"/>
    </source>
</evidence>
<dbReference type="GO" id="GO:0005886">
    <property type="term" value="C:plasma membrane"/>
    <property type="evidence" value="ECO:0007669"/>
    <property type="project" value="UniProtKB-SubCell"/>
</dbReference>
<organism evidence="7 8">
    <name type="scientific">Legionella norrlandica</name>
    <dbReference type="NCBI Taxonomy" id="1498499"/>
    <lineage>
        <taxon>Bacteria</taxon>
        <taxon>Pseudomonadati</taxon>
        <taxon>Pseudomonadota</taxon>
        <taxon>Gammaproteobacteria</taxon>
        <taxon>Legionellales</taxon>
        <taxon>Legionellaceae</taxon>
        <taxon>Legionella</taxon>
    </lineage>
</organism>
<dbReference type="AlphaFoldDB" id="A0A0A2T5F7"/>
<feature type="transmembrane region" description="Helical" evidence="6">
    <location>
        <begin position="7"/>
        <end position="31"/>
    </location>
</feature>
<evidence type="ECO:0000256" key="4">
    <source>
        <dbReference type="ARBA" id="ARBA00022989"/>
    </source>
</evidence>
<protein>
    <recommendedName>
        <fullName evidence="6">Probable membrane transporter protein</fullName>
    </recommendedName>
</protein>
<evidence type="ECO:0000256" key="3">
    <source>
        <dbReference type="ARBA" id="ARBA00022692"/>
    </source>
</evidence>
<evidence type="ECO:0000256" key="5">
    <source>
        <dbReference type="ARBA" id="ARBA00023136"/>
    </source>
</evidence>
<evidence type="ECO:0000313" key="7">
    <source>
        <dbReference type="EMBL" id="KGP62678.1"/>
    </source>
</evidence>
<keyword evidence="4 6" id="KW-1133">Transmembrane helix</keyword>
<feature type="transmembrane region" description="Helical" evidence="6">
    <location>
        <begin position="244"/>
        <end position="265"/>
    </location>
</feature>
<proteinExistence type="inferred from homology"/>
<dbReference type="InterPro" id="IPR051598">
    <property type="entry name" value="TSUP/Inactive_protease-like"/>
</dbReference>
<evidence type="ECO:0000256" key="1">
    <source>
        <dbReference type="ARBA" id="ARBA00004141"/>
    </source>
</evidence>